<dbReference type="Gene3D" id="3.40.50.1460">
    <property type="match status" value="1"/>
</dbReference>
<dbReference type="AlphaFoldDB" id="A0A0C3AWR6"/>
<keyword evidence="5" id="KW-1185">Reference proteome</keyword>
<dbReference type="InterPro" id="IPR029030">
    <property type="entry name" value="Caspase-like_dom_sf"/>
</dbReference>
<name>A0A0C3AWR6_SERVB</name>
<dbReference type="Proteomes" id="UP000054097">
    <property type="component" value="Unassembled WGS sequence"/>
</dbReference>
<feature type="non-terminal residue" evidence="4">
    <location>
        <position position="1"/>
    </location>
</feature>
<dbReference type="Pfam" id="PF00656">
    <property type="entry name" value="Peptidase_C14"/>
    <property type="match status" value="1"/>
</dbReference>
<evidence type="ECO:0000256" key="2">
    <source>
        <dbReference type="ARBA" id="ARBA00022807"/>
    </source>
</evidence>
<dbReference type="GO" id="GO:0006915">
    <property type="term" value="P:apoptotic process"/>
    <property type="evidence" value="ECO:0007669"/>
    <property type="project" value="UniProtKB-KW"/>
</dbReference>
<reference evidence="5" key="2">
    <citation type="submission" date="2015-01" db="EMBL/GenBank/DDBJ databases">
        <title>Evolutionary Origins and Diversification of the Mycorrhizal Mutualists.</title>
        <authorList>
            <consortium name="DOE Joint Genome Institute"/>
            <consortium name="Mycorrhizal Genomics Consortium"/>
            <person name="Kohler A."/>
            <person name="Kuo A."/>
            <person name="Nagy L.G."/>
            <person name="Floudas D."/>
            <person name="Copeland A."/>
            <person name="Barry K.W."/>
            <person name="Cichocki N."/>
            <person name="Veneault-Fourrey C."/>
            <person name="LaButti K."/>
            <person name="Lindquist E.A."/>
            <person name="Lipzen A."/>
            <person name="Lundell T."/>
            <person name="Morin E."/>
            <person name="Murat C."/>
            <person name="Riley R."/>
            <person name="Ohm R."/>
            <person name="Sun H."/>
            <person name="Tunlid A."/>
            <person name="Henrissat B."/>
            <person name="Grigoriev I.V."/>
            <person name="Hibbett D.S."/>
            <person name="Martin F."/>
        </authorList>
    </citation>
    <scope>NUCLEOTIDE SEQUENCE [LARGE SCALE GENOMIC DNA]</scope>
    <source>
        <strain evidence="5">MAFF 305830</strain>
    </source>
</reference>
<accession>A0A0C3AWR6</accession>
<sequence>KLFALLIGIDEYAESETKGFKNLNGAVADAQAVKNYLEHSLAVPDSQIKTLYNSQATRKEIIQAIKDLGSKENGIDDGNPILIYFAGHGGEQKKPEKWKINGSVVQILVPHDYGKSGNQFSVQGIPDITLNTLLEQLAKEKGDNIVRTTSHTCTGFHI</sequence>
<dbReference type="EMBL" id="KN824333">
    <property type="protein sequence ID" value="KIM23671.1"/>
    <property type="molecule type" value="Genomic_DNA"/>
</dbReference>
<dbReference type="GO" id="GO:0004197">
    <property type="term" value="F:cysteine-type endopeptidase activity"/>
    <property type="evidence" value="ECO:0007669"/>
    <property type="project" value="InterPro"/>
</dbReference>
<dbReference type="HOGENOM" id="CLU_094659_1_0_1"/>
<evidence type="ECO:0000256" key="1">
    <source>
        <dbReference type="ARBA" id="ARBA00022703"/>
    </source>
</evidence>
<dbReference type="GO" id="GO:0006508">
    <property type="term" value="P:proteolysis"/>
    <property type="evidence" value="ECO:0007669"/>
    <property type="project" value="InterPro"/>
</dbReference>
<keyword evidence="2" id="KW-0645">Protease</keyword>
<keyword evidence="2" id="KW-0378">Hydrolase</keyword>
<dbReference type="InterPro" id="IPR011600">
    <property type="entry name" value="Pept_C14_caspase"/>
</dbReference>
<dbReference type="OrthoDB" id="10255174at2759"/>
<gene>
    <name evidence="4" type="ORF">M408DRAFT_77145</name>
</gene>
<feature type="domain" description="Peptidase C14 caspase" evidence="3">
    <location>
        <begin position="3"/>
        <end position="113"/>
    </location>
</feature>
<protein>
    <recommendedName>
        <fullName evidence="3">Peptidase C14 caspase domain-containing protein</fullName>
    </recommendedName>
</protein>
<evidence type="ECO:0000313" key="5">
    <source>
        <dbReference type="Proteomes" id="UP000054097"/>
    </source>
</evidence>
<organism evidence="4 5">
    <name type="scientific">Serendipita vermifera MAFF 305830</name>
    <dbReference type="NCBI Taxonomy" id="933852"/>
    <lineage>
        <taxon>Eukaryota</taxon>
        <taxon>Fungi</taxon>
        <taxon>Dikarya</taxon>
        <taxon>Basidiomycota</taxon>
        <taxon>Agaricomycotina</taxon>
        <taxon>Agaricomycetes</taxon>
        <taxon>Sebacinales</taxon>
        <taxon>Serendipitaceae</taxon>
        <taxon>Serendipita</taxon>
    </lineage>
</organism>
<evidence type="ECO:0000313" key="4">
    <source>
        <dbReference type="EMBL" id="KIM23671.1"/>
    </source>
</evidence>
<keyword evidence="2" id="KW-0788">Thiol protease</keyword>
<dbReference type="SUPFAM" id="SSF52129">
    <property type="entry name" value="Caspase-like"/>
    <property type="match status" value="1"/>
</dbReference>
<reference evidence="4 5" key="1">
    <citation type="submission" date="2014-04" db="EMBL/GenBank/DDBJ databases">
        <authorList>
            <consortium name="DOE Joint Genome Institute"/>
            <person name="Kuo A."/>
            <person name="Zuccaro A."/>
            <person name="Kohler A."/>
            <person name="Nagy L.G."/>
            <person name="Floudas D."/>
            <person name="Copeland A."/>
            <person name="Barry K.W."/>
            <person name="Cichocki N."/>
            <person name="Veneault-Fourrey C."/>
            <person name="LaButti K."/>
            <person name="Lindquist E.A."/>
            <person name="Lipzen A."/>
            <person name="Lundell T."/>
            <person name="Morin E."/>
            <person name="Murat C."/>
            <person name="Sun H."/>
            <person name="Tunlid A."/>
            <person name="Henrissat B."/>
            <person name="Grigoriev I.V."/>
            <person name="Hibbett D.S."/>
            <person name="Martin F."/>
            <person name="Nordberg H.P."/>
            <person name="Cantor M.N."/>
            <person name="Hua S.X."/>
        </authorList>
    </citation>
    <scope>NUCLEOTIDE SEQUENCE [LARGE SCALE GENOMIC DNA]</scope>
    <source>
        <strain evidence="4 5">MAFF 305830</strain>
    </source>
</reference>
<evidence type="ECO:0000259" key="3">
    <source>
        <dbReference type="Pfam" id="PF00656"/>
    </source>
</evidence>
<keyword evidence="1" id="KW-0053">Apoptosis</keyword>
<proteinExistence type="predicted"/>